<reference evidence="4" key="1">
    <citation type="submission" date="2012-01" db="EMBL/GenBank/DDBJ databases">
        <title>The Genome Sequence of Treponema denticola OTK.</title>
        <authorList>
            <consortium name="The Broad Institute Genome Sequencing Platform"/>
            <person name="Earl A."/>
            <person name="Ward D."/>
            <person name="Feldgarden M."/>
            <person name="Gevers D."/>
            <person name="Blanton J.M."/>
            <person name="Fenno C.J."/>
            <person name="Baranova O.V."/>
            <person name="Mathney J."/>
            <person name="Dewhirst F.E."/>
            <person name="Izard J."/>
            <person name="Young S.K."/>
            <person name="Zeng Q."/>
            <person name="Gargeya S."/>
            <person name="Fitzgerald M."/>
            <person name="Haas B."/>
            <person name="Abouelleil A."/>
            <person name="Alvarado L."/>
            <person name="Arachchi H.M."/>
            <person name="Berlin A."/>
            <person name="Chapman S.B."/>
            <person name="Gearin G."/>
            <person name="Goldberg J."/>
            <person name="Griggs A."/>
            <person name="Gujja S."/>
            <person name="Hansen M."/>
            <person name="Heiman D."/>
            <person name="Howarth C."/>
            <person name="Larimer J."/>
            <person name="Lui A."/>
            <person name="MacDonald P.J.P."/>
            <person name="McCowen C."/>
            <person name="Montmayeur A."/>
            <person name="Murphy C."/>
            <person name="Neiman D."/>
            <person name="Pearson M."/>
            <person name="Priest M."/>
            <person name="Roberts A."/>
            <person name="Saif S."/>
            <person name="Shea T."/>
            <person name="Sisk P."/>
            <person name="Stolte C."/>
            <person name="Sykes S."/>
            <person name="Wortman J."/>
            <person name="Nusbaum C."/>
            <person name="Birren B."/>
        </authorList>
    </citation>
    <scope>NUCLEOTIDE SEQUENCE [LARGE SCALE GENOMIC DNA]</scope>
    <source>
        <strain evidence="4">OTK</strain>
    </source>
</reference>
<feature type="signal peptide" evidence="3">
    <location>
        <begin position="1"/>
        <end position="24"/>
    </location>
</feature>
<evidence type="ECO:0000256" key="2">
    <source>
        <dbReference type="SAM" id="Phobius"/>
    </source>
</evidence>
<name>A0A0F6MNG5_TREDN</name>
<dbReference type="EMBL" id="AGDY01000009">
    <property type="protein sequence ID" value="EMB20743.1"/>
    <property type="molecule type" value="Genomic_DNA"/>
</dbReference>
<feature type="transmembrane region" description="Helical" evidence="2">
    <location>
        <begin position="104"/>
        <end position="124"/>
    </location>
</feature>
<keyword evidence="2" id="KW-0812">Transmembrane</keyword>
<proteinExistence type="predicted"/>
<dbReference type="PATRIC" id="fig|999434.4.peg.2294"/>
<evidence type="ECO:0000313" key="4">
    <source>
        <dbReference type="EMBL" id="EMB20743.1"/>
    </source>
</evidence>
<evidence type="ECO:0000256" key="3">
    <source>
        <dbReference type="SAM" id="SignalP"/>
    </source>
</evidence>
<dbReference type="HOGENOM" id="CLU_104656_0_0_12"/>
<sequence length="169" mass="19186">MKHTKKIAFLIFFVSLFSVFPVYAEDTKVSKTPDPYGAEEFKQWQKDLRRFEIITFGALPFVSLLSFWAYDIGRSIAHKGDPAYNPWPLKDAKIAVKLTEKEQLGVFLTAVGISLGVAIIDITYRSIKRANAKKLEEKNEEPAILLIPIEENKSEETETSKTEESNDAQ</sequence>
<evidence type="ECO:0000256" key="1">
    <source>
        <dbReference type="SAM" id="MobiDB-lite"/>
    </source>
</evidence>
<feature type="transmembrane region" description="Helical" evidence="2">
    <location>
        <begin position="48"/>
        <end position="70"/>
    </location>
</feature>
<keyword evidence="2" id="KW-1133">Transmembrane helix</keyword>
<accession>A0A0F6MNG5</accession>
<dbReference type="RefSeq" id="WP_002693275.1">
    <property type="nucleotide sequence ID" value="NZ_CM001797.1"/>
</dbReference>
<feature type="chain" id="PRO_5002507934" evidence="3">
    <location>
        <begin position="25"/>
        <end position="169"/>
    </location>
</feature>
<keyword evidence="2" id="KW-0472">Membrane</keyword>
<comment type="caution">
    <text evidence="4">The sequence shown here is derived from an EMBL/GenBank/DDBJ whole genome shotgun (WGS) entry which is preliminary data.</text>
</comment>
<keyword evidence="3" id="KW-0732">Signal</keyword>
<dbReference type="Proteomes" id="UP000011701">
    <property type="component" value="Chromosome"/>
</dbReference>
<feature type="region of interest" description="Disordered" evidence="1">
    <location>
        <begin position="146"/>
        <end position="169"/>
    </location>
</feature>
<protein>
    <submittedName>
        <fullName evidence="4">Uncharacterized protein</fullName>
    </submittedName>
</protein>
<gene>
    <name evidence="4" type="ORF">HMPREF9723_02203</name>
</gene>
<feature type="compositionally biased region" description="Basic and acidic residues" evidence="1">
    <location>
        <begin position="150"/>
        <end position="169"/>
    </location>
</feature>
<dbReference type="AlphaFoldDB" id="A0A0F6MNG5"/>
<organism evidence="4">
    <name type="scientific">Treponema denticola OTK</name>
    <dbReference type="NCBI Taxonomy" id="999434"/>
    <lineage>
        <taxon>Bacteria</taxon>
        <taxon>Pseudomonadati</taxon>
        <taxon>Spirochaetota</taxon>
        <taxon>Spirochaetia</taxon>
        <taxon>Spirochaetales</taxon>
        <taxon>Treponemataceae</taxon>
        <taxon>Treponema</taxon>
    </lineage>
</organism>